<dbReference type="Pfam" id="PF01042">
    <property type="entry name" value="Ribonuc_L-PSP"/>
    <property type="match status" value="1"/>
</dbReference>
<dbReference type="SUPFAM" id="SSF55298">
    <property type="entry name" value="YjgF-like"/>
    <property type="match status" value="1"/>
</dbReference>
<evidence type="ECO:0000313" key="3">
    <source>
        <dbReference type="Proteomes" id="UP001203423"/>
    </source>
</evidence>
<dbReference type="InterPro" id="IPR006175">
    <property type="entry name" value="YjgF/YER057c/UK114"/>
</dbReference>
<reference evidence="2 3" key="1">
    <citation type="submission" date="2022-01" db="EMBL/GenBank/DDBJ databases">
        <title>Whole genome-based taxonomy of the Shewanellaceae.</title>
        <authorList>
            <person name="Martin-Rodriguez A.J."/>
        </authorList>
    </citation>
    <scope>NUCLEOTIDE SEQUENCE [LARGE SCALE GENOMIC DNA]</scope>
    <source>
        <strain evidence="2 3">DSM 17177</strain>
    </source>
</reference>
<comment type="caution">
    <text evidence="2">The sequence shown here is derived from an EMBL/GenBank/DDBJ whole genome shotgun (WGS) entry which is preliminary data.</text>
</comment>
<proteinExistence type="predicted"/>
<protein>
    <submittedName>
        <fullName evidence="2">RidA family protein</fullName>
    </submittedName>
</protein>
<organism evidence="2 3">
    <name type="scientific">Shewanella surugensis</name>
    <dbReference type="NCBI Taxonomy" id="212020"/>
    <lineage>
        <taxon>Bacteria</taxon>
        <taxon>Pseudomonadati</taxon>
        <taxon>Pseudomonadota</taxon>
        <taxon>Gammaproteobacteria</taxon>
        <taxon>Alteromonadales</taxon>
        <taxon>Shewanellaceae</taxon>
        <taxon>Shewanella</taxon>
    </lineage>
</organism>
<keyword evidence="3" id="KW-1185">Reference proteome</keyword>
<dbReference type="CDD" id="cd00448">
    <property type="entry name" value="YjgF_YER057c_UK114_family"/>
    <property type="match status" value="1"/>
</dbReference>
<gene>
    <name evidence="2" type="ORF">L2764_03890</name>
</gene>
<keyword evidence="1" id="KW-0732">Signal</keyword>
<dbReference type="RefSeq" id="WP_248938932.1">
    <property type="nucleotide sequence ID" value="NZ_JAKIKS010000009.1"/>
</dbReference>
<dbReference type="PROSITE" id="PS51257">
    <property type="entry name" value="PROKAR_LIPOPROTEIN"/>
    <property type="match status" value="1"/>
</dbReference>
<sequence length="158" mass="18140">MLQFIKIWGLLFFGCVLSGCTHTNSADETAYVNTHIVIERKHYYPWETDIGYSQVVKVNNTLYLSGMTSEKATFDSQMDDIYRSIKTILADYNVGMDAIVKEVIFTTNIEKLKQLIPRRKAYFFSLGHHSYPAATWVEVNQLWSPSHLLEVEVIAVLP</sequence>
<evidence type="ECO:0000313" key="2">
    <source>
        <dbReference type="EMBL" id="MCL1123646.1"/>
    </source>
</evidence>
<name>A0ABT0L7H8_9GAMM</name>
<feature type="signal peptide" evidence="1">
    <location>
        <begin position="1"/>
        <end position="25"/>
    </location>
</feature>
<accession>A0ABT0L7H8</accession>
<feature type="chain" id="PRO_5045956190" evidence="1">
    <location>
        <begin position="26"/>
        <end position="158"/>
    </location>
</feature>
<dbReference type="Proteomes" id="UP001203423">
    <property type="component" value="Unassembled WGS sequence"/>
</dbReference>
<evidence type="ECO:0000256" key="1">
    <source>
        <dbReference type="SAM" id="SignalP"/>
    </source>
</evidence>
<dbReference type="Gene3D" id="3.30.1330.40">
    <property type="entry name" value="RutC-like"/>
    <property type="match status" value="1"/>
</dbReference>
<dbReference type="EMBL" id="JAKIKS010000009">
    <property type="protein sequence ID" value="MCL1123646.1"/>
    <property type="molecule type" value="Genomic_DNA"/>
</dbReference>
<dbReference type="InterPro" id="IPR035959">
    <property type="entry name" value="RutC-like_sf"/>
</dbReference>